<keyword evidence="6" id="KW-1185">Reference proteome</keyword>
<keyword evidence="2" id="KW-0784">Thiamine biosynthesis</keyword>
<keyword evidence="3 5" id="KW-0560">Oxidoreductase</keyword>
<sequence>MPRADAPPAKPSVVVLGAGVSGLSVALALLKRGDTVTVLERGEAGAESSWAGGGILSPLLPWNYPDALTALALRSMAAYPDWVADIEARAGRSTEYTRSGMRVLGEPHPETAVAWCRAHGLAAMPRHDEAGDAVWLPEIAQVRNPRLVSALRDAVVGLGGTLRTHESATAVVTRAAKVEAVHTANADYAADRFVVATGAWAGIPLPGLPAVPNIRPIRGQMLLFQLSPGALDTILYRRGLYLIPRRDGHVLVGSTLEDVGFDKATDAATRARLHAEAAELLPVLRSLQPVRHWAGLRPGAPDNIPVIDRHPDFDNVFVNVGHYRYGVTLAPASAELLADLLEGRAPALDPAPYRWQAALQRSWPQGQ</sequence>
<gene>
    <name evidence="5" type="primary">thiO</name>
    <name evidence="5" type="ORF">VA613_10295</name>
</gene>
<reference evidence="5 6" key="1">
    <citation type="submission" date="2023-12" db="EMBL/GenBank/DDBJ databases">
        <title>Thiobacillus sedimentum sp. nov., a chemolithoautotrophic sulfur-oxidizing bacterium isolated from freshwater sediment.</title>
        <authorList>
            <person name="Luo J."/>
            <person name="Dai C."/>
        </authorList>
    </citation>
    <scope>NUCLEOTIDE SEQUENCE [LARGE SCALE GENOMIC DNA]</scope>
    <source>
        <strain evidence="5 6">SCUT-2</strain>
    </source>
</reference>
<name>A0ABZ1CG84_9PROT</name>
<dbReference type="RefSeq" id="WP_324778925.1">
    <property type="nucleotide sequence ID" value="NZ_CP141769.1"/>
</dbReference>
<evidence type="ECO:0000259" key="4">
    <source>
        <dbReference type="Pfam" id="PF01266"/>
    </source>
</evidence>
<dbReference type="Proteomes" id="UP001334732">
    <property type="component" value="Chromosome"/>
</dbReference>
<dbReference type="EMBL" id="CP141769">
    <property type="protein sequence ID" value="WRS38394.1"/>
    <property type="molecule type" value="Genomic_DNA"/>
</dbReference>
<dbReference type="InterPro" id="IPR036188">
    <property type="entry name" value="FAD/NAD-bd_sf"/>
</dbReference>
<dbReference type="Gene3D" id="3.30.9.10">
    <property type="entry name" value="D-Amino Acid Oxidase, subunit A, domain 2"/>
    <property type="match status" value="1"/>
</dbReference>
<evidence type="ECO:0000313" key="5">
    <source>
        <dbReference type="EMBL" id="WRS38394.1"/>
    </source>
</evidence>
<dbReference type="InterPro" id="IPR006076">
    <property type="entry name" value="FAD-dep_OxRdtase"/>
</dbReference>
<evidence type="ECO:0000256" key="3">
    <source>
        <dbReference type="ARBA" id="ARBA00023002"/>
    </source>
</evidence>
<feature type="domain" description="FAD dependent oxidoreductase" evidence="4">
    <location>
        <begin position="13"/>
        <end position="340"/>
    </location>
</feature>
<evidence type="ECO:0000256" key="2">
    <source>
        <dbReference type="ARBA" id="ARBA00022977"/>
    </source>
</evidence>
<accession>A0ABZ1CG84</accession>
<comment type="pathway">
    <text evidence="1">Cofactor biosynthesis; thiamine diphosphate biosynthesis.</text>
</comment>
<protein>
    <submittedName>
        <fullName evidence="5">Glycine oxidase ThiO</fullName>
        <ecNumber evidence="5">1.4.3.19</ecNumber>
    </submittedName>
</protein>
<dbReference type="GO" id="GO:0043799">
    <property type="term" value="F:glycine oxidase activity"/>
    <property type="evidence" value="ECO:0007669"/>
    <property type="project" value="UniProtKB-EC"/>
</dbReference>
<dbReference type="Gene3D" id="3.50.50.60">
    <property type="entry name" value="FAD/NAD(P)-binding domain"/>
    <property type="match status" value="1"/>
</dbReference>
<evidence type="ECO:0000256" key="1">
    <source>
        <dbReference type="ARBA" id="ARBA00004948"/>
    </source>
</evidence>
<dbReference type="SUPFAM" id="SSF51905">
    <property type="entry name" value="FAD/NAD(P)-binding domain"/>
    <property type="match status" value="1"/>
</dbReference>
<organism evidence="5 6">
    <name type="scientific">Thiobacillus sedimenti</name>
    <dbReference type="NCBI Taxonomy" id="3110231"/>
    <lineage>
        <taxon>Bacteria</taxon>
        <taxon>Pseudomonadati</taxon>
        <taxon>Pseudomonadota</taxon>
        <taxon>Betaproteobacteria</taxon>
        <taxon>Nitrosomonadales</taxon>
        <taxon>Thiobacillaceae</taxon>
        <taxon>Thiobacillus</taxon>
    </lineage>
</organism>
<proteinExistence type="predicted"/>
<dbReference type="InterPro" id="IPR012727">
    <property type="entry name" value="Gly_oxidase_ThiO"/>
</dbReference>
<dbReference type="PANTHER" id="PTHR13847">
    <property type="entry name" value="SARCOSINE DEHYDROGENASE-RELATED"/>
    <property type="match status" value="1"/>
</dbReference>
<dbReference type="PANTHER" id="PTHR13847:SF289">
    <property type="entry name" value="GLYCINE OXIDASE"/>
    <property type="match status" value="1"/>
</dbReference>
<evidence type="ECO:0000313" key="6">
    <source>
        <dbReference type="Proteomes" id="UP001334732"/>
    </source>
</evidence>
<dbReference type="SUPFAM" id="SSF54373">
    <property type="entry name" value="FAD-linked reductases, C-terminal domain"/>
    <property type="match status" value="1"/>
</dbReference>
<dbReference type="Pfam" id="PF01266">
    <property type="entry name" value="DAO"/>
    <property type="match status" value="1"/>
</dbReference>
<dbReference type="NCBIfam" id="TIGR02352">
    <property type="entry name" value="thiamin_ThiO"/>
    <property type="match status" value="1"/>
</dbReference>
<dbReference type="EC" id="1.4.3.19" evidence="5"/>